<evidence type="ECO:0000256" key="2">
    <source>
        <dbReference type="ARBA" id="ARBA00022676"/>
    </source>
</evidence>
<accession>A0A8K0DHD5</accession>
<dbReference type="SUPFAM" id="SSF53756">
    <property type="entry name" value="UDP-Glycosyltransferase/glycogen phosphorylase"/>
    <property type="match status" value="1"/>
</dbReference>
<dbReference type="EC" id="2.4.1.110" evidence="4"/>
<dbReference type="CDD" id="cd01635">
    <property type="entry name" value="Glycosyltransferase_GTB-type"/>
    <property type="match status" value="1"/>
</dbReference>
<keyword evidence="10" id="KW-1185">Reference proteome</keyword>
<keyword evidence="3" id="KW-0808">Transferase</keyword>
<dbReference type="EMBL" id="VTPC01000808">
    <property type="protein sequence ID" value="KAF2904256.1"/>
    <property type="molecule type" value="Genomic_DNA"/>
</dbReference>
<dbReference type="Pfam" id="PF12038">
    <property type="entry name" value="QTMAN_N"/>
    <property type="match status" value="1"/>
</dbReference>
<dbReference type="Gene3D" id="3.40.50.2000">
    <property type="entry name" value="Glycogen Phosphorylase B"/>
    <property type="match status" value="1"/>
</dbReference>
<evidence type="ECO:0000259" key="7">
    <source>
        <dbReference type="Pfam" id="PF00534"/>
    </source>
</evidence>
<organism evidence="9 10">
    <name type="scientific">Ignelater luminosus</name>
    <name type="common">Cucubano</name>
    <name type="synonym">Pyrophorus luminosus</name>
    <dbReference type="NCBI Taxonomy" id="2038154"/>
    <lineage>
        <taxon>Eukaryota</taxon>
        <taxon>Metazoa</taxon>
        <taxon>Ecdysozoa</taxon>
        <taxon>Arthropoda</taxon>
        <taxon>Hexapoda</taxon>
        <taxon>Insecta</taxon>
        <taxon>Pterygota</taxon>
        <taxon>Neoptera</taxon>
        <taxon>Endopterygota</taxon>
        <taxon>Coleoptera</taxon>
        <taxon>Polyphaga</taxon>
        <taxon>Elateriformia</taxon>
        <taxon>Elateroidea</taxon>
        <taxon>Elateridae</taxon>
        <taxon>Agrypninae</taxon>
        <taxon>Pyrophorini</taxon>
        <taxon>Ignelater</taxon>
    </lineage>
</organism>
<evidence type="ECO:0000256" key="6">
    <source>
        <dbReference type="ARBA" id="ARBA00048439"/>
    </source>
</evidence>
<comment type="similarity">
    <text evidence="1">Belongs to the glycosyltransferase group 1 family. Glycosyltransferase 4 subfamily.</text>
</comment>
<dbReference type="PANTHER" id="PTHR13615:SF3">
    <property type="entry name" value="GLYCOSYLTRANSFERASE-LIKE DOMAIN-CONTAINING PROTEIN 1"/>
    <property type="match status" value="1"/>
</dbReference>
<protein>
    <recommendedName>
        <fullName evidence="5">tRNA-queuosine alpha-mannosyltransferase</fullName>
        <ecNumber evidence="4">2.4.1.110</ecNumber>
    </recommendedName>
</protein>
<comment type="catalytic activity">
    <reaction evidence="6">
        <text>queuosine(34) in tRNA(Asp) + GDP-alpha-D-mannose = O-4''-alpha-D-mannosylqueuosine(34) in tRNA(Asp) + GDP + H(+)</text>
        <dbReference type="Rhea" id="RHEA:12885"/>
        <dbReference type="Rhea" id="RHEA-COMP:18572"/>
        <dbReference type="Rhea" id="RHEA-COMP:18581"/>
        <dbReference type="ChEBI" id="CHEBI:15378"/>
        <dbReference type="ChEBI" id="CHEBI:57527"/>
        <dbReference type="ChEBI" id="CHEBI:58189"/>
        <dbReference type="ChEBI" id="CHEBI:194431"/>
        <dbReference type="ChEBI" id="CHEBI:194442"/>
        <dbReference type="EC" id="2.4.1.110"/>
    </reaction>
    <physiologicalReaction direction="left-to-right" evidence="6">
        <dbReference type="Rhea" id="RHEA:12886"/>
    </physiologicalReaction>
</comment>
<dbReference type="InterPro" id="IPR051862">
    <property type="entry name" value="GT-like_domain_containing_1"/>
</dbReference>
<evidence type="ECO:0000313" key="9">
    <source>
        <dbReference type="EMBL" id="KAF2904256.1"/>
    </source>
</evidence>
<dbReference type="InterPro" id="IPR001296">
    <property type="entry name" value="Glyco_trans_1"/>
</dbReference>
<evidence type="ECO:0000256" key="5">
    <source>
        <dbReference type="ARBA" id="ARBA00044539"/>
    </source>
</evidence>
<gene>
    <name evidence="9" type="ORF">ILUMI_01921</name>
</gene>
<evidence type="ECO:0000256" key="1">
    <source>
        <dbReference type="ARBA" id="ARBA00009481"/>
    </source>
</evidence>
<evidence type="ECO:0000256" key="3">
    <source>
        <dbReference type="ARBA" id="ARBA00022679"/>
    </source>
</evidence>
<dbReference type="Proteomes" id="UP000801492">
    <property type="component" value="Unassembled WGS sequence"/>
</dbReference>
<sequence length="399" mass="46755">MENTRNKSTRNIKTLCDILDTPSGTQNSLDEVEGDLVSKNSNIERYEVIFIEPFYGGSHKQLIDILRKYISNSHLITLTPKKWHWRARCSSLIVSSMIPEVTTEKFLFCSSVLSLAELLGLRPDLFPLKKIIYFHENQLVYPIREIKARDIQYAYNQITTCLAADLILFNSHYNKNSFLDNLKNISKIFPDYKPKNIKEKIDFKCQVLYFPLELPLCLKKSEISHSVLRIVWPHRWEFDKDPETFLEVLLRMKSDGLNFQVALLGETFTDVPEIFMRAKDVLKDEIINYGFVEKKADYYKILQSCHVAVSTAKHEFFGVSMLEASVCGCVPLVPNRLVYPEIYPKEFLYEDEIDLYLRLKEYCINPKLTESQWKINSKHFRNFFDNSSSDLLKYLEIFK</sequence>
<evidence type="ECO:0000313" key="10">
    <source>
        <dbReference type="Proteomes" id="UP000801492"/>
    </source>
</evidence>
<reference evidence="9" key="1">
    <citation type="submission" date="2019-08" db="EMBL/GenBank/DDBJ databases">
        <title>The genome of the North American firefly Photinus pyralis.</title>
        <authorList>
            <consortium name="Photinus pyralis genome working group"/>
            <person name="Fallon T.R."/>
            <person name="Sander Lower S.E."/>
            <person name="Weng J.-K."/>
        </authorList>
    </citation>
    <scope>NUCLEOTIDE SEQUENCE</scope>
    <source>
        <strain evidence="9">TRF0915ILg1</strain>
        <tissue evidence="9">Whole body</tissue>
    </source>
</reference>
<dbReference type="Pfam" id="PF00534">
    <property type="entry name" value="Glycos_transf_1"/>
    <property type="match status" value="1"/>
</dbReference>
<keyword evidence="2" id="KW-0328">Glycosyltransferase</keyword>
<dbReference type="OrthoDB" id="10032790at2759"/>
<feature type="domain" description="tRNA-queuosine alpha-mannosyltransferase N-terminal" evidence="8">
    <location>
        <begin position="48"/>
        <end position="212"/>
    </location>
</feature>
<dbReference type="InterPro" id="IPR022701">
    <property type="entry name" value="QTMAN_N"/>
</dbReference>
<dbReference type="AlphaFoldDB" id="A0A8K0DHD5"/>
<dbReference type="PANTHER" id="PTHR13615">
    <property type="entry name" value="GLYCOSYLTRANSFERASE-LIKE 1"/>
    <property type="match status" value="1"/>
</dbReference>
<dbReference type="GO" id="GO:0016438">
    <property type="term" value="F:tRNA-queuosine(34) beta-mannosyltransferase activity"/>
    <property type="evidence" value="ECO:0007669"/>
    <property type="project" value="UniProtKB-EC"/>
</dbReference>
<name>A0A8K0DHD5_IGNLU</name>
<proteinExistence type="inferred from homology"/>
<evidence type="ECO:0000256" key="4">
    <source>
        <dbReference type="ARBA" id="ARBA00044517"/>
    </source>
</evidence>
<comment type="caution">
    <text evidence="9">The sequence shown here is derived from an EMBL/GenBank/DDBJ whole genome shotgun (WGS) entry which is preliminary data.</text>
</comment>
<evidence type="ECO:0000259" key="8">
    <source>
        <dbReference type="Pfam" id="PF12038"/>
    </source>
</evidence>
<feature type="domain" description="Glycosyl transferase family 1" evidence="7">
    <location>
        <begin position="229"/>
        <end position="342"/>
    </location>
</feature>